<name>A0AA39PXZ3_9AGAR</name>
<dbReference type="AlphaFoldDB" id="A0AA39PXZ3"/>
<dbReference type="InterPro" id="IPR045338">
    <property type="entry name" value="DUF6535"/>
</dbReference>
<evidence type="ECO:0000259" key="1">
    <source>
        <dbReference type="Pfam" id="PF20153"/>
    </source>
</evidence>
<dbReference type="EMBL" id="JAUEPU010000031">
    <property type="protein sequence ID" value="KAK0492189.1"/>
    <property type="molecule type" value="Genomic_DNA"/>
</dbReference>
<proteinExistence type="predicted"/>
<comment type="caution">
    <text evidence="2">The sequence shown here is derived from an EMBL/GenBank/DDBJ whole genome shotgun (WGS) entry which is preliminary data.</text>
</comment>
<feature type="non-terminal residue" evidence="2">
    <location>
        <position position="1"/>
    </location>
</feature>
<evidence type="ECO:0000313" key="3">
    <source>
        <dbReference type="Proteomes" id="UP001175228"/>
    </source>
</evidence>
<sequence>LTVSKAAFSAVVMTFVAQSSQSLQVDYVATSASLLYESVLVQRAFASGPS</sequence>
<reference evidence="2" key="1">
    <citation type="submission" date="2023-06" db="EMBL/GenBank/DDBJ databases">
        <authorList>
            <consortium name="Lawrence Berkeley National Laboratory"/>
            <person name="Ahrendt S."/>
            <person name="Sahu N."/>
            <person name="Indic B."/>
            <person name="Wong-Bajracharya J."/>
            <person name="Merenyi Z."/>
            <person name="Ke H.-M."/>
            <person name="Monk M."/>
            <person name="Kocsube S."/>
            <person name="Drula E."/>
            <person name="Lipzen A."/>
            <person name="Balint B."/>
            <person name="Henrissat B."/>
            <person name="Andreopoulos B."/>
            <person name="Martin F.M."/>
            <person name="Harder C.B."/>
            <person name="Rigling D."/>
            <person name="Ford K.L."/>
            <person name="Foster G.D."/>
            <person name="Pangilinan J."/>
            <person name="Papanicolaou A."/>
            <person name="Barry K."/>
            <person name="LaButti K."/>
            <person name="Viragh M."/>
            <person name="Koriabine M."/>
            <person name="Yan M."/>
            <person name="Riley R."/>
            <person name="Champramary S."/>
            <person name="Plett K.L."/>
            <person name="Tsai I.J."/>
            <person name="Slot J."/>
            <person name="Sipos G."/>
            <person name="Plett J."/>
            <person name="Nagy L.G."/>
            <person name="Grigoriev I.V."/>
        </authorList>
    </citation>
    <scope>NUCLEOTIDE SEQUENCE</scope>
    <source>
        <strain evidence="2">HWK02</strain>
    </source>
</reference>
<evidence type="ECO:0000313" key="2">
    <source>
        <dbReference type="EMBL" id="KAK0492189.1"/>
    </source>
</evidence>
<gene>
    <name evidence="2" type="ORF">EDD18DRAFT_1012510</name>
</gene>
<feature type="non-terminal residue" evidence="2">
    <location>
        <position position="50"/>
    </location>
</feature>
<dbReference type="Pfam" id="PF20153">
    <property type="entry name" value="DUF6535"/>
    <property type="match status" value="1"/>
</dbReference>
<keyword evidence="3" id="KW-1185">Reference proteome</keyword>
<dbReference type="Proteomes" id="UP001175228">
    <property type="component" value="Unassembled WGS sequence"/>
</dbReference>
<protein>
    <recommendedName>
        <fullName evidence="1">DUF6535 domain-containing protein</fullName>
    </recommendedName>
</protein>
<accession>A0AA39PXZ3</accession>
<organism evidence="2 3">
    <name type="scientific">Armillaria luteobubalina</name>
    <dbReference type="NCBI Taxonomy" id="153913"/>
    <lineage>
        <taxon>Eukaryota</taxon>
        <taxon>Fungi</taxon>
        <taxon>Dikarya</taxon>
        <taxon>Basidiomycota</taxon>
        <taxon>Agaricomycotina</taxon>
        <taxon>Agaricomycetes</taxon>
        <taxon>Agaricomycetidae</taxon>
        <taxon>Agaricales</taxon>
        <taxon>Marasmiineae</taxon>
        <taxon>Physalacriaceae</taxon>
        <taxon>Armillaria</taxon>
    </lineage>
</organism>
<feature type="domain" description="DUF6535" evidence="1">
    <location>
        <begin position="6"/>
        <end position="43"/>
    </location>
</feature>